<keyword evidence="1" id="KW-0175">Coiled coil</keyword>
<dbReference type="InterPro" id="IPR037208">
    <property type="entry name" value="Spo0E-like_sf"/>
</dbReference>
<dbReference type="GO" id="GO:1902201">
    <property type="term" value="P:negative regulation of bacterial-type flagellum-dependent cell motility"/>
    <property type="evidence" value="ECO:0007669"/>
    <property type="project" value="TreeGrafter"/>
</dbReference>
<protein>
    <submittedName>
        <fullName evidence="3">Putative diguanylate cyclase YeaJ</fullName>
        <ecNumber evidence="3">2.7.7.65</ecNumber>
    </submittedName>
</protein>
<keyword evidence="4" id="KW-1185">Reference proteome</keyword>
<organism evidence="3 4">
    <name type="scientific">Clostridium homopropionicum DSM 5847</name>
    <dbReference type="NCBI Taxonomy" id="1121318"/>
    <lineage>
        <taxon>Bacteria</taxon>
        <taxon>Bacillati</taxon>
        <taxon>Bacillota</taxon>
        <taxon>Clostridia</taxon>
        <taxon>Eubacteriales</taxon>
        <taxon>Clostridiaceae</taxon>
        <taxon>Clostridium</taxon>
    </lineage>
</organism>
<dbReference type="Gene3D" id="3.30.70.270">
    <property type="match status" value="1"/>
</dbReference>
<sequence length="295" mass="34483">MHKERYGTEEIIQIVLNHENKIQYSSINNGEAYNHLKKLHIFDRLSESSYVQFSYGKRWVTINKIIIANQKYYVITIDSNNYKCSKLLIDSVTGLYNRNYWQQINDGSIYHHLYSKKDFSLIFIDIDNLKEINDTFGHLVGDKAIEIVGQAIKNSIRKEDLGIRYGGDEFIILLFNQHKKAAKRVTERVRREIRKLAVEQGMNIQISAGIACTDCLVDLEDMIKMADKNLYREKEKKKEQKGQNNEVNNLAKEIREIRDELNRKIDGKSKIFTSTEILELSQKLDKLIVNYLGKK</sequence>
<name>A0A0L6Z946_9CLOT</name>
<dbReference type="GO" id="GO:0043937">
    <property type="term" value="P:regulation of sporulation"/>
    <property type="evidence" value="ECO:0007669"/>
    <property type="project" value="InterPro"/>
</dbReference>
<dbReference type="SMART" id="SM00267">
    <property type="entry name" value="GGDEF"/>
    <property type="match status" value="1"/>
</dbReference>
<dbReference type="PANTHER" id="PTHR45138">
    <property type="entry name" value="REGULATORY COMPONENTS OF SENSORY TRANSDUCTION SYSTEM"/>
    <property type="match status" value="1"/>
</dbReference>
<dbReference type="GO" id="GO:0043709">
    <property type="term" value="P:cell adhesion involved in single-species biofilm formation"/>
    <property type="evidence" value="ECO:0007669"/>
    <property type="project" value="TreeGrafter"/>
</dbReference>
<feature type="domain" description="GGDEF" evidence="2">
    <location>
        <begin position="117"/>
        <end position="246"/>
    </location>
</feature>
<keyword evidence="3" id="KW-0548">Nucleotidyltransferase</keyword>
<reference evidence="4" key="1">
    <citation type="submission" date="2015-08" db="EMBL/GenBank/DDBJ databases">
        <title>Genome sequence of the strict anaerobe Clostridium homopropionicum LuHBu1 (DSM 5847T).</title>
        <authorList>
            <person name="Poehlein A."/>
            <person name="Beck M."/>
            <person name="Schiel-Bengelsdorf B."/>
            <person name="Bengelsdorf F.R."/>
            <person name="Daniel R."/>
            <person name="Duerre P."/>
        </authorList>
    </citation>
    <scope>NUCLEOTIDE SEQUENCE [LARGE SCALE GENOMIC DNA]</scope>
    <source>
        <strain evidence="4">DSM 5847</strain>
    </source>
</reference>
<dbReference type="InterPro" id="IPR050469">
    <property type="entry name" value="Diguanylate_Cyclase"/>
</dbReference>
<evidence type="ECO:0000259" key="2">
    <source>
        <dbReference type="PROSITE" id="PS50887"/>
    </source>
</evidence>
<dbReference type="GO" id="GO:0005886">
    <property type="term" value="C:plasma membrane"/>
    <property type="evidence" value="ECO:0007669"/>
    <property type="project" value="TreeGrafter"/>
</dbReference>
<dbReference type="EC" id="2.7.7.65" evidence="3"/>
<dbReference type="SUPFAM" id="SSF55073">
    <property type="entry name" value="Nucleotide cyclase"/>
    <property type="match status" value="1"/>
</dbReference>
<dbReference type="InterPro" id="IPR000160">
    <property type="entry name" value="GGDEF_dom"/>
</dbReference>
<dbReference type="PATRIC" id="fig|1121318.3.peg.2115"/>
<dbReference type="InterPro" id="IPR018540">
    <property type="entry name" value="Spo0E-like"/>
</dbReference>
<keyword evidence="3" id="KW-0808">Transferase</keyword>
<comment type="caution">
    <text evidence="3">The sequence shown here is derived from an EMBL/GenBank/DDBJ whole genome shotgun (WGS) entry which is preliminary data.</text>
</comment>
<evidence type="ECO:0000256" key="1">
    <source>
        <dbReference type="SAM" id="Coils"/>
    </source>
</evidence>
<dbReference type="Gene3D" id="4.10.280.10">
    <property type="entry name" value="Helix-loop-helix DNA-binding domain"/>
    <property type="match status" value="1"/>
</dbReference>
<dbReference type="InterPro" id="IPR036638">
    <property type="entry name" value="HLH_DNA-bd_sf"/>
</dbReference>
<evidence type="ECO:0000313" key="3">
    <source>
        <dbReference type="EMBL" id="KOA19490.1"/>
    </source>
</evidence>
<dbReference type="EMBL" id="LHUR01000023">
    <property type="protein sequence ID" value="KOA19490.1"/>
    <property type="molecule type" value="Genomic_DNA"/>
</dbReference>
<dbReference type="InterPro" id="IPR029787">
    <property type="entry name" value="Nucleotide_cyclase"/>
</dbReference>
<dbReference type="SUPFAM" id="SSF140500">
    <property type="entry name" value="BAS1536-like"/>
    <property type="match status" value="1"/>
</dbReference>
<dbReference type="Pfam" id="PF09388">
    <property type="entry name" value="SpoOE-like"/>
    <property type="match status" value="1"/>
</dbReference>
<dbReference type="GO" id="GO:0046983">
    <property type="term" value="F:protein dimerization activity"/>
    <property type="evidence" value="ECO:0007669"/>
    <property type="project" value="InterPro"/>
</dbReference>
<accession>A0A0L6Z946</accession>
<dbReference type="STRING" id="36844.SAMN04488501_11814"/>
<dbReference type="RefSeq" id="WP_052221635.1">
    <property type="nucleotide sequence ID" value="NZ_LHUR01000023.1"/>
</dbReference>
<feature type="coiled-coil region" evidence="1">
    <location>
        <begin position="233"/>
        <end position="267"/>
    </location>
</feature>
<evidence type="ECO:0000313" key="4">
    <source>
        <dbReference type="Proteomes" id="UP000037043"/>
    </source>
</evidence>
<dbReference type="AlphaFoldDB" id="A0A0L6Z946"/>
<dbReference type="InterPro" id="IPR043128">
    <property type="entry name" value="Rev_trsase/Diguanyl_cyclase"/>
</dbReference>
<dbReference type="NCBIfam" id="TIGR00254">
    <property type="entry name" value="GGDEF"/>
    <property type="match status" value="1"/>
</dbReference>
<dbReference type="PANTHER" id="PTHR45138:SF23">
    <property type="entry name" value="SIGNALING PROTEIN"/>
    <property type="match status" value="1"/>
</dbReference>
<dbReference type="Pfam" id="PF00990">
    <property type="entry name" value="GGDEF"/>
    <property type="match status" value="1"/>
</dbReference>
<gene>
    <name evidence="3" type="primary">yeaJ</name>
    <name evidence="3" type="ORF">CLHOM_20980</name>
</gene>
<dbReference type="PROSITE" id="PS50887">
    <property type="entry name" value="GGDEF"/>
    <property type="match status" value="1"/>
</dbReference>
<dbReference type="FunFam" id="3.30.70.270:FF:000001">
    <property type="entry name" value="Diguanylate cyclase domain protein"/>
    <property type="match status" value="1"/>
</dbReference>
<dbReference type="CDD" id="cd01949">
    <property type="entry name" value="GGDEF"/>
    <property type="match status" value="1"/>
</dbReference>
<proteinExistence type="predicted"/>
<dbReference type="Proteomes" id="UP000037043">
    <property type="component" value="Unassembled WGS sequence"/>
</dbReference>
<dbReference type="GO" id="GO:0052621">
    <property type="term" value="F:diguanylate cyclase activity"/>
    <property type="evidence" value="ECO:0007669"/>
    <property type="project" value="UniProtKB-EC"/>
</dbReference>